<dbReference type="VEuPathDB" id="FungiDB:FOXG_04858"/>
<dbReference type="AlphaFoldDB" id="A0A2H3SP54"/>
<evidence type="ECO:0000313" key="4">
    <source>
        <dbReference type="Proteomes" id="UP000219369"/>
    </source>
</evidence>
<dbReference type="VEuPathDB" id="FungiDB:FOZG_10564"/>
<feature type="compositionally biased region" description="Low complexity" evidence="1">
    <location>
        <begin position="158"/>
        <end position="170"/>
    </location>
</feature>
<name>A0A2H3SP54_FUSOX</name>
<dbReference type="VEuPathDB" id="FungiDB:FOC4_g10013234"/>
<keyword evidence="2" id="KW-0472">Membrane</keyword>
<dbReference type="VEuPathDB" id="FungiDB:FOC1_g10000133"/>
<evidence type="ECO:0000313" key="3">
    <source>
        <dbReference type="EMBL" id="SCO78237.1"/>
    </source>
</evidence>
<gene>
    <name evidence="3" type="ORF">FRV6_02450</name>
</gene>
<dbReference type="VEuPathDB" id="FungiDB:FOIG_09471"/>
<keyword evidence="2" id="KW-1133">Transmembrane helix</keyword>
<dbReference type="Proteomes" id="UP000219369">
    <property type="component" value="Unassembled WGS sequence"/>
</dbReference>
<keyword evidence="2" id="KW-0812">Transmembrane</keyword>
<evidence type="ECO:0000256" key="2">
    <source>
        <dbReference type="SAM" id="Phobius"/>
    </source>
</evidence>
<protein>
    <submittedName>
        <fullName evidence="3">Uncharacterized protein</fullName>
    </submittedName>
</protein>
<feature type="transmembrane region" description="Helical" evidence="2">
    <location>
        <begin position="191"/>
        <end position="214"/>
    </location>
</feature>
<dbReference type="VEuPathDB" id="FungiDB:FOMG_06167"/>
<reference evidence="4" key="1">
    <citation type="submission" date="2016-09" db="EMBL/GenBank/DDBJ databases">
        <authorList>
            <person name="Guldener U."/>
        </authorList>
    </citation>
    <scope>NUCLEOTIDE SEQUENCE [LARGE SCALE GENOMIC DNA]</scope>
    <source>
        <strain evidence="4">V64-1</strain>
    </source>
</reference>
<proteinExistence type="predicted"/>
<accession>A0A2H3SP54</accession>
<dbReference type="EMBL" id="FMJY01000001">
    <property type="protein sequence ID" value="SCO78237.1"/>
    <property type="molecule type" value="Genomic_DNA"/>
</dbReference>
<organism evidence="3 4">
    <name type="scientific">Fusarium oxysporum</name>
    <name type="common">Fusarium vascular wilt</name>
    <dbReference type="NCBI Taxonomy" id="5507"/>
    <lineage>
        <taxon>Eukaryota</taxon>
        <taxon>Fungi</taxon>
        <taxon>Dikarya</taxon>
        <taxon>Ascomycota</taxon>
        <taxon>Pezizomycotina</taxon>
        <taxon>Sordariomycetes</taxon>
        <taxon>Hypocreomycetidae</taxon>
        <taxon>Hypocreales</taxon>
        <taxon>Nectriaceae</taxon>
        <taxon>Fusarium</taxon>
        <taxon>Fusarium oxysporum species complex</taxon>
    </lineage>
</organism>
<evidence type="ECO:0000256" key="1">
    <source>
        <dbReference type="SAM" id="MobiDB-lite"/>
    </source>
</evidence>
<sequence>MIIISILTLILSIFANLVLCRIKFLRPPQWNTDVDLKTGFEENIGYEVGDTIQLLWETDLDKIELLLIQTKGSFSSIRILDSSRTEWKAEWDVAGILVGNEDSVYCFALDDPEEFGGDYVETQYFNVTAPKPKTTTTTAIALRTSTITQGMSSSRVETSTTQPLPTSTTTDQGLNPDGGPGYDSGISKGKIAGAAVGGTVGGLVLLGTVGWLVWSRLFRDKRDRDISVVSESQQQQFHSSETKAELPGDPAVEIYSLGYARSPPGLHEAP</sequence>
<feature type="region of interest" description="Disordered" evidence="1">
    <location>
        <begin position="150"/>
        <end position="182"/>
    </location>
</feature>
<dbReference type="OrthoDB" id="5101659at2759"/>